<reference evidence="1 2" key="1">
    <citation type="journal article" date="2012" name="J. Bacteriol.">
        <title>Complete genome sequence of Leuconostoc carnosum strain JB16, isolated from Kimchi.</title>
        <authorList>
            <person name="Jung J.Y."/>
            <person name="Lee S.H."/>
            <person name="Jeon C.O."/>
        </authorList>
    </citation>
    <scope>NUCLEOTIDE SEQUENCE [LARGE SCALE GENOMIC DNA]</scope>
    <source>
        <strain evidence="1 2">JB16</strain>
        <plasmid evidence="1 2">pKLC2</plasmid>
    </source>
</reference>
<sequence length="72" mass="8461">MTGQFIIAGSLSAGACHAERYPRWASWRQLNHIKYSKKDESYIQKMDGFFEYMIILVYNYFDSCWLANIPQG</sequence>
<evidence type="ECO:0000313" key="1">
    <source>
        <dbReference type="EMBL" id="AFT82522.1"/>
    </source>
</evidence>
<dbReference type="EMBL" id="CP003853">
    <property type="protein sequence ID" value="AFT82522.1"/>
    <property type="molecule type" value="Genomic_DNA"/>
</dbReference>
<evidence type="ECO:0000313" key="2">
    <source>
        <dbReference type="Proteomes" id="UP000006299"/>
    </source>
</evidence>
<gene>
    <name evidence="1" type="ordered locus">C270_08231</name>
</gene>
<accession>K0DFN2</accession>
<organism evidence="1 2">
    <name type="scientific">Leuconostoc carnosum (strain JB16)</name>
    <dbReference type="NCBI Taxonomy" id="1229758"/>
    <lineage>
        <taxon>Bacteria</taxon>
        <taxon>Bacillati</taxon>
        <taxon>Bacillota</taxon>
        <taxon>Bacilli</taxon>
        <taxon>Lactobacillales</taxon>
        <taxon>Lactobacillaceae</taxon>
        <taxon>Leuconostoc</taxon>
    </lineage>
</organism>
<protein>
    <submittedName>
        <fullName evidence="1">Uncharacterized protein</fullName>
    </submittedName>
</protein>
<dbReference type="KEGG" id="lcn:C270_08231"/>
<dbReference type="RefSeq" id="WP_015007063.1">
    <property type="nucleotide sequence ID" value="NC_018698.1"/>
</dbReference>
<geneLocation type="plasmid" evidence="1 2">
    <name>pKLC2</name>
</geneLocation>
<keyword evidence="2" id="KW-1185">Reference proteome</keyword>
<dbReference type="AlphaFoldDB" id="K0DFN2"/>
<dbReference type="HOGENOM" id="CLU_2717524_0_0_9"/>
<name>K0DFN2_LEUCJ</name>
<proteinExistence type="predicted"/>
<dbReference type="Proteomes" id="UP000006299">
    <property type="component" value="Plasmid pKLC2"/>
</dbReference>
<keyword evidence="1" id="KW-0614">Plasmid</keyword>